<reference evidence="1" key="2">
    <citation type="journal article" date="2018" name="Environ. Sci. Technol.">
        <title>The Toxicogenome of Hyalella azteca: A Model for Sediment Ecotoxicology and Evolutionary Toxicology.</title>
        <authorList>
            <person name="Poynton H.C."/>
            <person name="Hasenbein S."/>
            <person name="Benoit J.B."/>
            <person name="Sepulveda M.S."/>
            <person name="Poelchau M.F."/>
            <person name="Hughes D.S.T."/>
            <person name="Murali S.C."/>
            <person name="Chen S."/>
            <person name="Glastad K.M."/>
            <person name="Goodisman M.A.D."/>
            <person name="Werren J.H."/>
            <person name="Vineis J.H."/>
            <person name="Bowen J.L."/>
            <person name="Friedrich M."/>
            <person name="Jones J."/>
            <person name="Robertson H.M."/>
            <person name="Feyereisen R."/>
            <person name="Mechler-Hickson A."/>
            <person name="Mathers N."/>
            <person name="Lee C.E."/>
            <person name="Colbourne J.K."/>
            <person name="Biales A."/>
            <person name="Johnston J.S."/>
            <person name="Wellborn G.A."/>
            <person name="Rosendale A.J."/>
            <person name="Cridge A.G."/>
            <person name="Munoz-Torres M.C."/>
            <person name="Bain P.A."/>
            <person name="Manny A.R."/>
            <person name="Major K.M."/>
            <person name="Lambert F.N."/>
            <person name="Vulpe C.D."/>
            <person name="Tuck P."/>
            <person name="Blalock B.J."/>
            <person name="Lin Y.Y."/>
            <person name="Smith M.E."/>
            <person name="Ochoa-Acuna H."/>
            <person name="Chen M.M."/>
            <person name="Childers C.P."/>
            <person name="Qu J."/>
            <person name="Dugan S."/>
            <person name="Lee S.L."/>
            <person name="Chao H."/>
            <person name="Dinh H."/>
            <person name="Han Y."/>
            <person name="Doddapaneni H."/>
            <person name="Worley K.C."/>
            <person name="Muzny D.M."/>
            <person name="Gibbs R.A."/>
            <person name="Richards S."/>
        </authorList>
    </citation>
    <scope>NUCLEOTIDE SEQUENCE</scope>
    <source>
        <strain evidence="1">HAZT.00-mixed</strain>
        <tissue evidence="1">Whole organism</tissue>
    </source>
</reference>
<gene>
    <name evidence="1" type="ORF">HAZT_HAZT003473</name>
</gene>
<dbReference type="Proteomes" id="UP000711488">
    <property type="component" value="Unassembled WGS sequence"/>
</dbReference>
<dbReference type="EMBL" id="JQDR03012078">
    <property type="protein sequence ID" value="KAA0191805.1"/>
    <property type="molecule type" value="Genomic_DNA"/>
</dbReference>
<organism evidence="1">
    <name type="scientific">Hyalella azteca</name>
    <name type="common">Amphipod</name>
    <dbReference type="NCBI Taxonomy" id="294128"/>
    <lineage>
        <taxon>Eukaryota</taxon>
        <taxon>Metazoa</taxon>
        <taxon>Ecdysozoa</taxon>
        <taxon>Arthropoda</taxon>
        <taxon>Crustacea</taxon>
        <taxon>Multicrustacea</taxon>
        <taxon>Malacostraca</taxon>
        <taxon>Eumalacostraca</taxon>
        <taxon>Peracarida</taxon>
        <taxon>Amphipoda</taxon>
        <taxon>Senticaudata</taxon>
        <taxon>Talitrida</taxon>
        <taxon>Talitroidea</taxon>
        <taxon>Hyalellidae</taxon>
        <taxon>Hyalella</taxon>
    </lineage>
</organism>
<dbReference type="AlphaFoldDB" id="A0A6A0GYC1"/>
<comment type="caution">
    <text evidence="1">The sequence shown here is derived from an EMBL/GenBank/DDBJ whole genome shotgun (WGS) entry which is preliminary data.</text>
</comment>
<evidence type="ECO:0000313" key="1">
    <source>
        <dbReference type="EMBL" id="KAA0191805.1"/>
    </source>
</evidence>
<accession>A0A6A0GYC1</accession>
<sequence>MSKRCDTMGGAPLKRDGLMYGGGRAKAGILDDQFCNAFAKEDLSRLPTLGHSPHPNIPDTSVATTGVGKLLSQLRCSVNITPLAKESQYEQDLE</sequence>
<reference evidence="1" key="3">
    <citation type="submission" date="2019-06" db="EMBL/GenBank/DDBJ databases">
        <authorList>
            <person name="Poynton C."/>
            <person name="Hasenbein S."/>
            <person name="Benoit J.B."/>
            <person name="Sepulveda M.S."/>
            <person name="Poelchau M.F."/>
            <person name="Murali S.C."/>
            <person name="Chen S."/>
            <person name="Glastad K.M."/>
            <person name="Werren J.H."/>
            <person name="Vineis J.H."/>
            <person name="Bowen J.L."/>
            <person name="Friedrich M."/>
            <person name="Jones J."/>
            <person name="Robertson H.M."/>
            <person name="Feyereisen R."/>
            <person name="Mechler-Hickson A."/>
            <person name="Mathers N."/>
            <person name="Lee C.E."/>
            <person name="Colbourne J.K."/>
            <person name="Biales A."/>
            <person name="Johnston J.S."/>
            <person name="Wellborn G.A."/>
            <person name="Rosendale A.J."/>
            <person name="Cridge A.G."/>
            <person name="Munoz-Torres M.C."/>
            <person name="Bain P.A."/>
            <person name="Manny A.R."/>
            <person name="Major K.M."/>
            <person name="Lambert F.N."/>
            <person name="Vulpe C.D."/>
            <person name="Tuck P."/>
            <person name="Blalock B.J."/>
            <person name="Lin Y.-Y."/>
            <person name="Smith M.E."/>
            <person name="Ochoa-Acuna H."/>
            <person name="Chen M.-J.M."/>
            <person name="Childers C.P."/>
            <person name="Qu J."/>
            <person name="Dugan S."/>
            <person name="Lee S.L."/>
            <person name="Chao H."/>
            <person name="Dinh H."/>
            <person name="Han Y."/>
            <person name="Doddapaneni H."/>
            <person name="Worley K.C."/>
            <person name="Muzny D.M."/>
            <person name="Gibbs R.A."/>
            <person name="Richards S."/>
        </authorList>
    </citation>
    <scope>NUCLEOTIDE SEQUENCE</scope>
    <source>
        <strain evidence="1">HAZT.00-mixed</strain>
        <tissue evidence="1">Whole organism</tissue>
    </source>
</reference>
<reference evidence="1" key="1">
    <citation type="submission" date="2014-08" db="EMBL/GenBank/DDBJ databases">
        <authorList>
            <person name="Murali S."/>
            <person name="Richards S."/>
            <person name="Bandaranaike D."/>
            <person name="Bellair M."/>
            <person name="Blankenburg K."/>
            <person name="Chao H."/>
            <person name="Dinh H."/>
            <person name="Doddapaneni H."/>
            <person name="Dugan-Rocha S."/>
            <person name="Elkadiri S."/>
            <person name="Gnanaolivu R."/>
            <person name="Hughes D."/>
            <person name="Lee S."/>
            <person name="Li M."/>
            <person name="Ming W."/>
            <person name="Munidasa M."/>
            <person name="Muniz J."/>
            <person name="Nguyen L."/>
            <person name="Osuji N."/>
            <person name="Pu L.-L."/>
            <person name="Puazo M."/>
            <person name="Skinner E."/>
            <person name="Qu C."/>
            <person name="Quiroz J."/>
            <person name="Raj R."/>
            <person name="Weissenberger G."/>
            <person name="Xin Y."/>
            <person name="Zou X."/>
            <person name="Han Y."/>
            <person name="Worley K."/>
            <person name="Muzny D."/>
            <person name="Gibbs R."/>
        </authorList>
    </citation>
    <scope>NUCLEOTIDE SEQUENCE</scope>
    <source>
        <strain evidence="1">HAZT.00-mixed</strain>
        <tissue evidence="1">Whole organism</tissue>
    </source>
</reference>
<proteinExistence type="predicted"/>
<protein>
    <submittedName>
        <fullName evidence="1">Uncharacterized protein</fullName>
    </submittedName>
</protein>
<name>A0A6A0GYC1_HYAAZ</name>